<evidence type="ECO:0000313" key="2">
    <source>
        <dbReference type="EMBL" id="RJF87188.1"/>
    </source>
</evidence>
<dbReference type="EMBL" id="QYUK01000011">
    <property type="protein sequence ID" value="RJF87188.1"/>
    <property type="molecule type" value="Genomic_DNA"/>
</dbReference>
<evidence type="ECO:0000256" key="1">
    <source>
        <dbReference type="SAM" id="Phobius"/>
    </source>
</evidence>
<dbReference type="OrthoDB" id="122197at2"/>
<evidence type="ECO:0000313" key="3">
    <source>
        <dbReference type="Proteomes" id="UP000284605"/>
    </source>
</evidence>
<evidence type="ECO:0008006" key="4">
    <source>
        <dbReference type="Google" id="ProtNLM"/>
    </source>
</evidence>
<dbReference type="AlphaFoldDB" id="A0A418WB74"/>
<dbReference type="Proteomes" id="UP000284605">
    <property type="component" value="Unassembled WGS sequence"/>
</dbReference>
<feature type="transmembrane region" description="Helical" evidence="1">
    <location>
        <begin position="64"/>
        <end position="85"/>
    </location>
</feature>
<keyword evidence="3" id="KW-1185">Reference proteome</keyword>
<keyword evidence="1" id="KW-0812">Transmembrane</keyword>
<accession>A0A418WB74</accession>
<feature type="transmembrane region" description="Helical" evidence="1">
    <location>
        <begin position="94"/>
        <end position="115"/>
    </location>
</feature>
<keyword evidence="1" id="KW-0472">Membrane</keyword>
<comment type="caution">
    <text evidence="2">The sequence shown here is derived from an EMBL/GenBank/DDBJ whole genome shotgun (WGS) entry which is preliminary data.</text>
</comment>
<sequence>MFDPTTFTGFHTWASLIALAVGFLMVAGLIQRRETPLATAIFLVSAIVTSATGFGFPFTQILPSHIVGAISLILLAAAVIGRYGFGLAGPWRRIYAASMVAAQYFLAFVAIAQTFSKVPALNPAAPTPINPTDPVFGAVQAVVLVIFVWLGLRAVRRFQQGATLRPAL</sequence>
<feature type="transmembrane region" description="Helical" evidence="1">
    <location>
        <begin position="135"/>
        <end position="155"/>
    </location>
</feature>
<feature type="transmembrane region" description="Helical" evidence="1">
    <location>
        <begin position="37"/>
        <end position="58"/>
    </location>
</feature>
<organism evidence="2 3">
    <name type="scientific">Oleomonas cavernae</name>
    <dbReference type="NCBI Taxonomy" id="2320859"/>
    <lineage>
        <taxon>Bacteria</taxon>
        <taxon>Pseudomonadati</taxon>
        <taxon>Pseudomonadota</taxon>
        <taxon>Alphaproteobacteria</taxon>
        <taxon>Acetobacterales</taxon>
        <taxon>Acetobacteraceae</taxon>
        <taxon>Oleomonas</taxon>
    </lineage>
</organism>
<proteinExistence type="predicted"/>
<name>A0A418WB74_9PROT</name>
<dbReference type="RefSeq" id="WP_119777831.1">
    <property type="nucleotide sequence ID" value="NZ_QYUK01000011.1"/>
</dbReference>
<protein>
    <recommendedName>
        <fullName evidence="4">DUF998 domain-containing protein</fullName>
    </recommendedName>
</protein>
<reference evidence="2 3" key="1">
    <citation type="submission" date="2018-09" db="EMBL/GenBank/DDBJ databases">
        <authorList>
            <person name="Zhu H."/>
        </authorList>
    </citation>
    <scope>NUCLEOTIDE SEQUENCE [LARGE SCALE GENOMIC DNA]</scope>
    <source>
        <strain evidence="2 3">K1W22B-8</strain>
    </source>
</reference>
<feature type="transmembrane region" description="Helical" evidence="1">
    <location>
        <begin position="12"/>
        <end position="30"/>
    </location>
</feature>
<gene>
    <name evidence="2" type="ORF">D3874_09240</name>
</gene>
<keyword evidence="1" id="KW-1133">Transmembrane helix</keyword>